<name>A0A418WD87_9PROT</name>
<proteinExistence type="predicted"/>
<dbReference type="PANTHER" id="PTHR35519">
    <property type="entry name" value="MEMBRANE PROTEINS"/>
    <property type="match status" value="1"/>
</dbReference>
<dbReference type="EMBL" id="QYUK01000011">
    <property type="protein sequence ID" value="RJF87995.1"/>
    <property type="molecule type" value="Genomic_DNA"/>
</dbReference>
<dbReference type="PANTHER" id="PTHR35519:SF2">
    <property type="entry name" value="PH DOMAIN PROTEIN"/>
    <property type="match status" value="1"/>
</dbReference>
<feature type="transmembrane region" description="Helical" evidence="1">
    <location>
        <begin position="41"/>
        <end position="62"/>
    </location>
</feature>
<gene>
    <name evidence="2" type="ORF">D3874_13985</name>
</gene>
<dbReference type="RefSeq" id="WP_119778628.1">
    <property type="nucleotide sequence ID" value="NZ_QYUK01000011.1"/>
</dbReference>
<dbReference type="AlphaFoldDB" id="A0A418WD87"/>
<dbReference type="Pfam" id="PF13430">
    <property type="entry name" value="DUF4112"/>
    <property type="match status" value="1"/>
</dbReference>
<dbReference type="InterPro" id="IPR025187">
    <property type="entry name" value="DUF4112"/>
</dbReference>
<keyword evidence="1" id="KW-1133">Transmembrane helix</keyword>
<dbReference type="Proteomes" id="UP000284605">
    <property type="component" value="Unassembled WGS sequence"/>
</dbReference>
<evidence type="ECO:0000313" key="3">
    <source>
        <dbReference type="Proteomes" id="UP000284605"/>
    </source>
</evidence>
<protein>
    <submittedName>
        <fullName evidence="2">DUF4112 domain-containing protein</fullName>
    </submittedName>
</protein>
<keyword evidence="1" id="KW-0472">Membrane</keyword>
<dbReference type="OrthoDB" id="513552at2"/>
<keyword evidence="3" id="KW-1185">Reference proteome</keyword>
<organism evidence="2 3">
    <name type="scientific">Oleomonas cavernae</name>
    <dbReference type="NCBI Taxonomy" id="2320859"/>
    <lineage>
        <taxon>Bacteria</taxon>
        <taxon>Pseudomonadati</taxon>
        <taxon>Pseudomonadota</taxon>
        <taxon>Alphaproteobacteria</taxon>
        <taxon>Acetobacterales</taxon>
        <taxon>Acetobacteraceae</taxon>
        <taxon>Oleomonas</taxon>
    </lineage>
</organism>
<evidence type="ECO:0000313" key="2">
    <source>
        <dbReference type="EMBL" id="RJF87995.1"/>
    </source>
</evidence>
<keyword evidence="1" id="KW-0812">Transmembrane</keyword>
<comment type="caution">
    <text evidence="2">The sequence shown here is derived from an EMBL/GenBank/DDBJ whole genome shotgun (WGS) entry which is preliminary data.</text>
</comment>
<reference evidence="2 3" key="1">
    <citation type="submission" date="2018-09" db="EMBL/GenBank/DDBJ databases">
        <authorList>
            <person name="Zhu H."/>
        </authorList>
    </citation>
    <scope>NUCLEOTIDE SEQUENCE [LARGE SCALE GENOMIC DNA]</scope>
    <source>
        <strain evidence="2 3">K1W22B-8</strain>
    </source>
</reference>
<feature type="transmembrane region" description="Helical" evidence="1">
    <location>
        <begin position="74"/>
        <end position="94"/>
    </location>
</feature>
<evidence type="ECO:0000256" key="1">
    <source>
        <dbReference type="SAM" id="Phobius"/>
    </source>
</evidence>
<accession>A0A418WD87</accession>
<sequence length="124" mass="13688">MTVAQTDRTERRLRRLERLARLLEARWTLPLVAKPIGLDGLIGLIPVAGDVICAVIAAGIVVEGARLGARRRTIWRMAANVVIDLLLGLVPVIGDYADILYRVNSRNLALLRRDLDRLSATGRV</sequence>